<keyword evidence="7" id="KW-0436">Ligase</keyword>
<protein>
    <submittedName>
        <fullName evidence="7">O-antigen ligase family protein</fullName>
    </submittedName>
</protein>
<evidence type="ECO:0000256" key="4">
    <source>
        <dbReference type="ARBA" id="ARBA00023136"/>
    </source>
</evidence>
<evidence type="ECO:0000256" key="1">
    <source>
        <dbReference type="ARBA" id="ARBA00004141"/>
    </source>
</evidence>
<comment type="subcellular location">
    <subcellularLocation>
        <location evidence="1">Membrane</location>
        <topology evidence="1">Multi-pass membrane protein</topology>
    </subcellularLocation>
</comment>
<accession>A0A934N7I4</accession>
<feature type="transmembrane region" description="Helical" evidence="5">
    <location>
        <begin position="390"/>
        <end position="409"/>
    </location>
</feature>
<dbReference type="EMBL" id="JAEKNQ010000040">
    <property type="protein sequence ID" value="MBJ7603680.1"/>
    <property type="molecule type" value="Genomic_DNA"/>
</dbReference>
<name>A0A934N7I4_9BACT</name>
<feature type="domain" description="O-antigen ligase-related" evidence="6">
    <location>
        <begin position="210"/>
        <end position="359"/>
    </location>
</feature>
<reference evidence="7 8" key="1">
    <citation type="submission" date="2020-10" db="EMBL/GenBank/DDBJ databases">
        <title>Ca. Dormibacterota MAGs.</title>
        <authorList>
            <person name="Montgomery K."/>
        </authorList>
    </citation>
    <scope>NUCLEOTIDE SEQUENCE [LARGE SCALE GENOMIC DNA]</scope>
    <source>
        <strain evidence="7">SC8811_S16_3</strain>
    </source>
</reference>
<evidence type="ECO:0000256" key="5">
    <source>
        <dbReference type="SAM" id="Phobius"/>
    </source>
</evidence>
<feature type="transmembrane region" description="Helical" evidence="5">
    <location>
        <begin position="352"/>
        <end position="370"/>
    </location>
</feature>
<evidence type="ECO:0000259" key="6">
    <source>
        <dbReference type="Pfam" id="PF04932"/>
    </source>
</evidence>
<evidence type="ECO:0000313" key="8">
    <source>
        <dbReference type="Proteomes" id="UP000620075"/>
    </source>
</evidence>
<dbReference type="Pfam" id="PF04932">
    <property type="entry name" value="Wzy_C"/>
    <property type="match status" value="1"/>
</dbReference>
<proteinExistence type="predicted"/>
<keyword evidence="4 5" id="KW-0472">Membrane</keyword>
<dbReference type="RefSeq" id="WP_338180089.1">
    <property type="nucleotide sequence ID" value="NZ_JAEKNQ010000040.1"/>
</dbReference>
<dbReference type="GO" id="GO:0016874">
    <property type="term" value="F:ligase activity"/>
    <property type="evidence" value="ECO:0007669"/>
    <property type="project" value="UniProtKB-KW"/>
</dbReference>
<dbReference type="Proteomes" id="UP000620075">
    <property type="component" value="Unassembled WGS sequence"/>
</dbReference>
<gene>
    <name evidence="7" type="ORF">JF888_10890</name>
</gene>
<feature type="transmembrane region" description="Helical" evidence="5">
    <location>
        <begin position="250"/>
        <end position="269"/>
    </location>
</feature>
<dbReference type="PANTHER" id="PTHR37422">
    <property type="entry name" value="TEICHURONIC ACID BIOSYNTHESIS PROTEIN TUAE"/>
    <property type="match status" value="1"/>
</dbReference>
<keyword evidence="3 5" id="KW-1133">Transmembrane helix</keyword>
<dbReference type="InterPro" id="IPR051533">
    <property type="entry name" value="WaaL-like"/>
</dbReference>
<organism evidence="7 8">
    <name type="scientific">Candidatus Dormiibacter inghamiae</name>
    <dbReference type="NCBI Taxonomy" id="3127013"/>
    <lineage>
        <taxon>Bacteria</taxon>
        <taxon>Bacillati</taxon>
        <taxon>Candidatus Dormiibacterota</taxon>
        <taxon>Candidatus Dormibacteria</taxon>
        <taxon>Candidatus Dormibacterales</taxon>
        <taxon>Candidatus Dormibacteraceae</taxon>
        <taxon>Candidatus Dormiibacter</taxon>
    </lineage>
</organism>
<feature type="transmembrane region" description="Helical" evidence="5">
    <location>
        <begin position="178"/>
        <end position="198"/>
    </location>
</feature>
<evidence type="ECO:0000256" key="3">
    <source>
        <dbReference type="ARBA" id="ARBA00022989"/>
    </source>
</evidence>
<comment type="caution">
    <text evidence="7">The sequence shown here is derived from an EMBL/GenBank/DDBJ whole genome shotgun (WGS) entry which is preliminary data.</text>
</comment>
<sequence length="438" mass="46537">MIGALRLGSGGEPAVELLAVRRQRTDSVPRVVLLSVQAAVILLPMIRPTGPGNSSPVDLAIAAAIAAFLLWAGWSGVKLRAPYWGAWSLLIAGAAIGALAGGRPVPALLDIAQDLVLMLWVLALVNICRYPDVFRVVVRTWAVAAPVWAAVLVVAYFGHIDAVSGVTARLGVRAGMLFADPNMAANYWSMSAMVVAATKYPARRSLRVLAYIALALSIVFSGSNGGAFYLALATFIVIIGWGYRRFGMQGAIGLACVGILMGGAALNLVQPQKIQAWAVASNVPLLRDSFGRADQSLGQRTQLVNETLALLDQGGIWGLGPNTTIDNLRGRQQANFVHEAHDDYIEALVERGLIGFAGIFLLVGSVVVRARSVSARPLAPGYSEALPNRVPLIAALLGFAASATFYQVLHFRHGWALLGLLAALHLWGYRPAGEVARR</sequence>
<dbReference type="AlphaFoldDB" id="A0A934N7I4"/>
<feature type="transmembrane region" description="Helical" evidence="5">
    <location>
        <begin position="31"/>
        <end position="47"/>
    </location>
</feature>
<feature type="transmembrane region" description="Helical" evidence="5">
    <location>
        <begin position="140"/>
        <end position="158"/>
    </location>
</feature>
<evidence type="ECO:0000313" key="7">
    <source>
        <dbReference type="EMBL" id="MBJ7603680.1"/>
    </source>
</evidence>
<keyword evidence="2 5" id="KW-0812">Transmembrane</keyword>
<feature type="transmembrane region" description="Helical" evidence="5">
    <location>
        <begin position="59"/>
        <end position="77"/>
    </location>
</feature>
<feature type="transmembrane region" description="Helical" evidence="5">
    <location>
        <begin position="84"/>
        <end position="101"/>
    </location>
</feature>
<dbReference type="InterPro" id="IPR007016">
    <property type="entry name" value="O-antigen_ligase-rel_domated"/>
</dbReference>
<dbReference type="GO" id="GO:0016020">
    <property type="term" value="C:membrane"/>
    <property type="evidence" value="ECO:0007669"/>
    <property type="project" value="UniProtKB-SubCell"/>
</dbReference>
<evidence type="ECO:0000256" key="2">
    <source>
        <dbReference type="ARBA" id="ARBA00022692"/>
    </source>
</evidence>
<dbReference type="PANTHER" id="PTHR37422:SF13">
    <property type="entry name" value="LIPOPOLYSACCHARIDE BIOSYNTHESIS PROTEIN PA4999-RELATED"/>
    <property type="match status" value="1"/>
</dbReference>
<feature type="transmembrane region" description="Helical" evidence="5">
    <location>
        <begin position="107"/>
        <end position="128"/>
    </location>
</feature>
<feature type="transmembrane region" description="Helical" evidence="5">
    <location>
        <begin position="205"/>
        <end position="221"/>
    </location>
</feature>